<dbReference type="EMBL" id="CP002272">
    <property type="protein sequence ID" value="ADO48779.1"/>
    <property type="molecule type" value="Genomic_DNA"/>
</dbReference>
<dbReference type="Gene3D" id="3.90.180.10">
    <property type="entry name" value="Medium-chain alcohol dehydrogenases, catalytic domain"/>
    <property type="match status" value="1"/>
</dbReference>
<dbReference type="eggNOG" id="COG0604">
    <property type="taxonomic scope" value="Bacteria"/>
</dbReference>
<dbReference type="InterPro" id="IPR020843">
    <property type="entry name" value="ER"/>
</dbReference>
<reference evidence="3" key="1">
    <citation type="submission" date="2010-10" db="EMBL/GenBank/DDBJ databases">
        <title>Complete sequence of Enterobacter cloacae SCF1.</title>
        <authorList>
            <consortium name="US DOE Joint Genome Institute"/>
            <person name="Lucas S."/>
            <person name="Copeland A."/>
            <person name="Lapidus A."/>
            <person name="Cheng J.-F."/>
            <person name="Bruce D."/>
            <person name="Goodwin L."/>
            <person name="Pitluck S."/>
            <person name="Davenport K."/>
            <person name="Detter J.C."/>
            <person name="Han C."/>
            <person name="Tapia R."/>
            <person name="Land M."/>
            <person name="Hauser L."/>
            <person name="Chang Y.-J."/>
            <person name="Jeffries C."/>
            <person name="Kyrpides N."/>
            <person name="Ivanova N."/>
            <person name="Mikhailova N."/>
            <person name="DeAngelis K."/>
            <person name="Arkin A.P."/>
            <person name="Chivian D."/>
            <person name="Edwards B."/>
            <person name="Woo H."/>
            <person name="Hazen T.C."/>
            <person name="Woyke T."/>
        </authorList>
    </citation>
    <scope>NUCLEOTIDE SEQUENCE [LARGE SCALE GENOMIC DNA]</scope>
    <source>
        <strain evidence="3">SCF1</strain>
    </source>
</reference>
<dbReference type="InterPro" id="IPR036291">
    <property type="entry name" value="NAD(P)-bd_dom_sf"/>
</dbReference>
<protein>
    <submittedName>
        <fullName evidence="2">Alcohol dehydrogenase zinc-binding domain protein</fullName>
    </submittedName>
</protein>
<dbReference type="RefSeq" id="WP_013366515.1">
    <property type="nucleotide sequence ID" value="NC_014618.1"/>
</dbReference>
<dbReference type="GO" id="GO:0016491">
    <property type="term" value="F:oxidoreductase activity"/>
    <property type="evidence" value="ECO:0007669"/>
    <property type="project" value="InterPro"/>
</dbReference>
<dbReference type="AlphaFoldDB" id="E3G9S6"/>
<accession>E3G9S6</accession>
<reference evidence="2 3" key="2">
    <citation type="journal article" date="2011" name="Stand. Genomic Sci.">
        <title>Complete genome sequence of 'Enterobacter lignolyticus' SCF1.</title>
        <authorList>
            <person name="Deangelis K.M."/>
            <person name="D'Haeseleer P."/>
            <person name="Chivian D."/>
            <person name="Fortney J.L."/>
            <person name="Khudyakov J."/>
            <person name="Simmons B."/>
            <person name="Woo H."/>
            <person name="Arkin A.P."/>
            <person name="Davenport K.W."/>
            <person name="Goodwin L."/>
            <person name="Chen A."/>
            <person name="Ivanova N."/>
            <person name="Kyrpides N.C."/>
            <person name="Mavromatis K."/>
            <person name="Woyke T."/>
            <person name="Hazen T.C."/>
        </authorList>
    </citation>
    <scope>NUCLEOTIDE SEQUENCE [LARGE SCALE GENOMIC DNA]</scope>
    <source>
        <strain evidence="2 3">SCF1</strain>
    </source>
</reference>
<dbReference type="InterPro" id="IPR011032">
    <property type="entry name" value="GroES-like_sf"/>
</dbReference>
<dbReference type="STRING" id="701347.Entcl_2529"/>
<dbReference type="Gene3D" id="3.40.50.720">
    <property type="entry name" value="NAD(P)-binding Rossmann-like Domain"/>
    <property type="match status" value="1"/>
</dbReference>
<dbReference type="PANTHER" id="PTHR43677:SF11">
    <property type="entry name" value="ZINC-CONTAINING ALCOHOL DEHYDROGENASE"/>
    <property type="match status" value="1"/>
</dbReference>
<proteinExistence type="predicted"/>
<dbReference type="SUPFAM" id="SSF51735">
    <property type="entry name" value="NAD(P)-binding Rossmann-fold domains"/>
    <property type="match status" value="1"/>
</dbReference>
<dbReference type="InterPro" id="IPR051397">
    <property type="entry name" value="Zn-ADH-like_protein"/>
</dbReference>
<feature type="domain" description="Enoyl reductase (ER)" evidence="1">
    <location>
        <begin position="8"/>
        <end position="294"/>
    </location>
</feature>
<dbReference type="KEGG" id="esc:Entcl_2529"/>
<gene>
    <name evidence="2" type="ordered locus">Entcl_2529</name>
</gene>
<dbReference type="SMART" id="SM00829">
    <property type="entry name" value="PKS_ER"/>
    <property type="match status" value="1"/>
</dbReference>
<dbReference type="HOGENOM" id="CLU_026673_7_0_6"/>
<organism evidence="2 3">
    <name type="scientific">Enterobacter lignolyticus (strain SCF1)</name>
    <dbReference type="NCBI Taxonomy" id="701347"/>
    <lineage>
        <taxon>Bacteria</taxon>
        <taxon>Pseudomonadati</taxon>
        <taxon>Pseudomonadota</taxon>
        <taxon>Gammaproteobacteria</taxon>
        <taxon>Enterobacterales</taxon>
        <taxon>Enterobacteriaceae</taxon>
        <taxon>Pluralibacter</taxon>
    </lineage>
</organism>
<dbReference type="PANTHER" id="PTHR43677">
    <property type="entry name" value="SHORT-CHAIN DEHYDROGENASE/REDUCTASE"/>
    <property type="match status" value="1"/>
</dbReference>
<keyword evidence="3" id="KW-1185">Reference proteome</keyword>
<evidence type="ECO:0000259" key="1">
    <source>
        <dbReference type="SMART" id="SM00829"/>
    </source>
</evidence>
<dbReference type="SUPFAM" id="SSF50129">
    <property type="entry name" value="GroES-like"/>
    <property type="match status" value="1"/>
</dbReference>
<sequence>MKAAVVYSLEQGPVYADFAMPQAQSGQQIVQVSAAAISHVVKSRASGQHYSYDGTLPFIAGVDGTGVTRDGQRVWFAFPPSPWGSMAEFVPVAIDSCVALPDDLDDVTAAAMANPGMSAWAALVDRTGFRPGETVLINGATGSAGQLAVQIARHLGAKKIVATGRNMTVLNGLGADVAIALTADAAALEQQLAEQAAGRIDVVVDYLWGNVAQTLLTSLATHASGTEPIRYVQVGAQAGQNITLAGALLRASPIQLMGSGIGSLSFPRLVAATGAMLQAAAEGGFRIAHTTAPLSDVARAWPLDDSKHRTVFTVADNSL</sequence>
<name>E3G9S6_ENTLS</name>
<dbReference type="Proteomes" id="UP000006872">
    <property type="component" value="Chromosome"/>
</dbReference>
<evidence type="ECO:0000313" key="3">
    <source>
        <dbReference type="Proteomes" id="UP000006872"/>
    </source>
</evidence>
<evidence type="ECO:0000313" key="2">
    <source>
        <dbReference type="EMBL" id="ADO48779.1"/>
    </source>
</evidence>